<dbReference type="Proteomes" id="UP000298429">
    <property type="component" value="Unassembled WGS sequence"/>
</dbReference>
<name>A0A5F2BDG5_9LEPT</name>
<proteinExistence type="predicted"/>
<dbReference type="AlphaFoldDB" id="A0A5F2BDG5"/>
<dbReference type="GO" id="GO:0016491">
    <property type="term" value="F:oxidoreductase activity"/>
    <property type="evidence" value="ECO:0007669"/>
    <property type="project" value="UniProtKB-ARBA"/>
</dbReference>
<dbReference type="EMBL" id="RQGN01000045">
    <property type="protein sequence ID" value="TGM03542.1"/>
    <property type="molecule type" value="Genomic_DNA"/>
</dbReference>
<evidence type="ECO:0008006" key="3">
    <source>
        <dbReference type="Google" id="ProtNLM"/>
    </source>
</evidence>
<reference evidence="1 2" key="1">
    <citation type="journal article" date="2019" name="PLoS Negl. Trop. Dis.">
        <title>Revisiting the worldwide diversity of Leptospira species in the environment.</title>
        <authorList>
            <person name="Vincent A.T."/>
            <person name="Schiettekatte O."/>
            <person name="Bourhy P."/>
            <person name="Veyrier F.J."/>
            <person name="Picardeau M."/>
        </authorList>
    </citation>
    <scope>NUCLEOTIDE SEQUENCE [LARGE SCALE GENOMIC DNA]</scope>
    <source>
        <strain evidence="1 2">201702444</strain>
    </source>
</reference>
<dbReference type="OrthoDB" id="220163at2"/>
<evidence type="ECO:0000313" key="1">
    <source>
        <dbReference type="EMBL" id="TGM03542.1"/>
    </source>
</evidence>
<dbReference type="InterPro" id="IPR050703">
    <property type="entry name" value="Flavin_MAO"/>
</dbReference>
<comment type="caution">
    <text evidence="1">The sequence shown here is derived from an EMBL/GenBank/DDBJ whole genome shotgun (WGS) entry which is preliminary data.</text>
</comment>
<organism evidence="1 2">
    <name type="scientific">Leptospira barantonii</name>
    <dbReference type="NCBI Taxonomy" id="2023184"/>
    <lineage>
        <taxon>Bacteria</taxon>
        <taxon>Pseudomonadati</taxon>
        <taxon>Spirochaetota</taxon>
        <taxon>Spirochaetia</taxon>
        <taxon>Leptospirales</taxon>
        <taxon>Leptospiraceae</taxon>
        <taxon>Leptospira</taxon>
    </lineage>
</organism>
<dbReference type="Pfam" id="PF13450">
    <property type="entry name" value="NAD_binding_8"/>
    <property type="match status" value="1"/>
</dbReference>
<protein>
    <recommendedName>
        <fullName evidence="3">NAD(P)-binding Rossmann-like domain protein</fullName>
    </recommendedName>
</protein>
<evidence type="ECO:0000313" key="2">
    <source>
        <dbReference type="Proteomes" id="UP000298429"/>
    </source>
</evidence>
<dbReference type="SUPFAM" id="SSF51905">
    <property type="entry name" value="FAD/NAD(P)-binding domain"/>
    <property type="match status" value="1"/>
</dbReference>
<gene>
    <name evidence="1" type="ORF">EHQ76_10060</name>
</gene>
<dbReference type="PANTHER" id="PTHR43563:SF1">
    <property type="entry name" value="AMINE OXIDASE [FLAVIN-CONTAINING] B"/>
    <property type="match status" value="1"/>
</dbReference>
<dbReference type="InterPro" id="IPR036188">
    <property type="entry name" value="FAD/NAD-bd_sf"/>
</dbReference>
<dbReference type="PANTHER" id="PTHR43563">
    <property type="entry name" value="AMINE OXIDASE"/>
    <property type="match status" value="1"/>
</dbReference>
<accession>A0A5F2BDG5</accession>
<sequence length="692" mass="79424">MADKKEKVVVLGGGLSSLVTVYEITSQPDWQKKYDITVYQLGWRLGGKCASGRNQEVHNRIEEHGLHIWFGFYDHAFQLIKKCYQEIGRPLTHPLATWEEAFKPANFFVLEENVKGNYQPWPISFPMNDKIPGDTLELPDPKTYPSMILDFANEYYKKNQKYIFPENEHQNENDQSIWKQIVEWVEDTVEDIGLDMVGKTILTLKRLLDKLSGDFPHDRFLKILDLFVKHLWKKIENKIESNTEARRFWILMDFSLTNIKGMIEDKVFEKGFESIDDYDYREWLRHHGASELTINSAIVQAIYGLVFGGVDQYTFAAGTALKGALRMVFTYKGAVAYRMQAGMGDTILTPIYEILKKRGVNIKFFHRVREVIPGTSNGKPCIQSIKIGKQVNLKKDEYSPLIDVKGLGCWPSEPLYDQIVEGETLKKDHIDLENYWSDWKDREEVHLEYGKDFDRVVFGISIGGIPFVCPQILKENKQWKDMTEAITTCLTDAFQLWMYPDIAGLGWKYWKNEPPILGSYVEPFDTWCDMTHLIARESWPDDLWPNHLAYFCGPSPSGITPKNPLANPDIPAEMKKLKERIVKFLDQDAKGLWPATTPNGKSTGFNWNLLIDQNKTALGERRIDSQYVRLNIQPTERYVLSVKGSTKYRLPAGANGYSNLVITGDWIQNSVLNAGCVESTVVSGIEAAQCFL</sequence>
<dbReference type="RefSeq" id="WP_135670858.1">
    <property type="nucleotide sequence ID" value="NZ_RQGN01000045.1"/>
</dbReference>